<keyword evidence="2" id="KW-0472">Membrane</keyword>
<dbReference type="EMBL" id="MU858246">
    <property type="protein sequence ID" value="KAK4208388.1"/>
    <property type="molecule type" value="Genomic_DNA"/>
</dbReference>
<sequence length="661" mass="72484">MAAGSTIRIPWTTDSEQLGELGKYGPDGPWQALAITVGNKKPNEYVFQPMWPSLDWITRVLTFGAGSHYRVANSSIFGGDQCYYYDCGYFQESTRLLGTTAGGGLKDVVFDSVHLRGDGANFRPSVNATILALKTWEYYILALKSRSNHYNATVGTLGLGLSTQIDRDSSQVSGPLADPILRLLRKQDIILSETFSTHIGSAGLNQAGSLILGGYEKHRALGPVGVFDFDPPALAAWEDKKHLKIIDIHLGTQVGGSPFANGKKDERSIWSSMPSVGQSFSIGAEVRFELPYLYLPLEACKALAERLHLLWEPELELFLWDTADPNLQRVVSSPAYVAFVFRDRRDANLTIKVPLRLLYLTLEPPLVTESTPYFPCRPVSTFPSIPTSWTPGILGRAFLQAAFSATDFQHNITYLAQAPGPDIDHNSTHRDDMPVSFGTHDDEFRAAGNMITVTNPIEEFEKTWLSSWAVVADDVGATEIAIGEDTSDGTGGNGNDGIPTAGVIGVSVGLLTAMGFAIAAWMWYIYRRPACMRKRDGRTKGSPGHVNNDKDERKEFLAGLQALIRSTKRAKKKIVSGFKRNRDMEMAELGVDKDVAVQEMDTDTRPEIDGASIVIHEAPEEGVVAYAELPERRFSTATTAGVPDETRTLTPDEPQTIGTTE</sequence>
<keyword evidence="4" id="KW-1185">Reference proteome</keyword>
<evidence type="ECO:0000313" key="3">
    <source>
        <dbReference type="EMBL" id="KAK4208388.1"/>
    </source>
</evidence>
<reference evidence="3" key="1">
    <citation type="journal article" date="2023" name="Mol. Phylogenet. Evol.">
        <title>Genome-scale phylogeny and comparative genomics of the fungal order Sordariales.</title>
        <authorList>
            <person name="Hensen N."/>
            <person name="Bonometti L."/>
            <person name="Westerberg I."/>
            <person name="Brannstrom I.O."/>
            <person name="Guillou S."/>
            <person name="Cros-Aarteil S."/>
            <person name="Calhoun S."/>
            <person name="Haridas S."/>
            <person name="Kuo A."/>
            <person name="Mondo S."/>
            <person name="Pangilinan J."/>
            <person name="Riley R."/>
            <person name="LaButti K."/>
            <person name="Andreopoulos B."/>
            <person name="Lipzen A."/>
            <person name="Chen C."/>
            <person name="Yan M."/>
            <person name="Daum C."/>
            <person name="Ng V."/>
            <person name="Clum A."/>
            <person name="Steindorff A."/>
            <person name="Ohm R.A."/>
            <person name="Martin F."/>
            <person name="Silar P."/>
            <person name="Natvig D.O."/>
            <person name="Lalanne C."/>
            <person name="Gautier V."/>
            <person name="Ament-Velasquez S.L."/>
            <person name="Kruys A."/>
            <person name="Hutchinson M.I."/>
            <person name="Powell A.J."/>
            <person name="Barry K."/>
            <person name="Miller A.N."/>
            <person name="Grigoriev I.V."/>
            <person name="Debuchy R."/>
            <person name="Gladieux P."/>
            <person name="Hiltunen Thoren M."/>
            <person name="Johannesson H."/>
        </authorList>
    </citation>
    <scope>NUCLEOTIDE SEQUENCE</scope>
    <source>
        <strain evidence="3">PSN293</strain>
    </source>
</reference>
<dbReference type="Proteomes" id="UP001301769">
    <property type="component" value="Unassembled WGS sequence"/>
</dbReference>
<evidence type="ECO:0000256" key="1">
    <source>
        <dbReference type="SAM" id="MobiDB-lite"/>
    </source>
</evidence>
<evidence type="ECO:0000313" key="4">
    <source>
        <dbReference type="Proteomes" id="UP001301769"/>
    </source>
</evidence>
<evidence type="ECO:0000256" key="2">
    <source>
        <dbReference type="SAM" id="Phobius"/>
    </source>
</evidence>
<feature type="region of interest" description="Disordered" evidence="1">
    <location>
        <begin position="633"/>
        <end position="661"/>
    </location>
</feature>
<organism evidence="3 4">
    <name type="scientific">Rhypophila decipiens</name>
    <dbReference type="NCBI Taxonomy" id="261697"/>
    <lineage>
        <taxon>Eukaryota</taxon>
        <taxon>Fungi</taxon>
        <taxon>Dikarya</taxon>
        <taxon>Ascomycota</taxon>
        <taxon>Pezizomycotina</taxon>
        <taxon>Sordariomycetes</taxon>
        <taxon>Sordariomycetidae</taxon>
        <taxon>Sordariales</taxon>
        <taxon>Naviculisporaceae</taxon>
        <taxon>Rhypophila</taxon>
    </lineage>
</organism>
<proteinExistence type="predicted"/>
<keyword evidence="2" id="KW-0812">Transmembrane</keyword>
<accession>A0AAN7B2E1</accession>
<protein>
    <recommendedName>
        <fullName evidence="5">Peptidase A1 domain-containing protein</fullName>
    </recommendedName>
</protein>
<comment type="caution">
    <text evidence="3">The sequence shown here is derived from an EMBL/GenBank/DDBJ whole genome shotgun (WGS) entry which is preliminary data.</text>
</comment>
<reference evidence="3" key="2">
    <citation type="submission" date="2023-05" db="EMBL/GenBank/DDBJ databases">
        <authorList>
            <consortium name="Lawrence Berkeley National Laboratory"/>
            <person name="Steindorff A."/>
            <person name="Hensen N."/>
            <person name="Bonometti L."/>
            <person name="Westerberg I."/>
            <person name="Brannstrom I.O."/>
            <person name="Guillou S."/>
            <person name="Cros-Aarteil S."/>
            <person name="Calhoun S."/>
            <person name="Haridas S."/>
            <person name="Kuo A."/>
            <person name="Mondo S."/>
            <person name="Pangilinan J."/>
            <person name="Riley R."/>
            <person name="Labutti K."/>
            <person name="Andreopoulos B."/>
            <person name="Lipzen A."/>
            <person name="Chen C."/>
            <person name="Yanf M."/>
            <person name="Daum C."/>
            <person name="Ng V."/>
            <person name="Clum A."/>
            <person name="Ohm R."/>
            <person name="Martin F."/>
            <person name="Silar P."/>
            <person name="Natvig D."/>
            <person name="Lalanne C."/>
            <person name="Gautier V."/>
            <person name="Ament-Velasquez S.L."/>
            <person name="Kruys A."/>
            <person name="Hutchinson M.I."/>
            <person name="Powell A.J."/>
            <person name="Barry K."/>
            <person name="Miller A.N."/>
            <person name="Grigoriev I.V."/>
            <person name="Debuchy R."/>
            <person name="Gladieux P."/>
            <person name="Thoren M.H."/>
            <person name="Johannesson H."/>
        </authorList>
    </citation>
    <scope>NUCLEOTIDE SEQUENCE</scope>
    <source>
        <strain evidence="3">PSN293</strain>
    </source>
</reference>
<keyword evidence="2" id="KW-1133">Transmembrane helix</keyword>
<dbReference type="AlphaFoldDB" id="A0AAN7B2E1"/>
<evidence type="ECO:0008006" key="5">
    <source>
        <dbReference type="Google" id="ProtNLM"/>
    </source>
</evidence>
<dbReference type="InterPro" id="IPR021109">
    <property type="entry name" value="Peptidase_aspartic_dom_sf"/>
</dbReference>
<gene>
    <name evidence="3" type="ORF">QBC37DRAFT_353739</name>
</gene>
<feature type="transmembrane region" description="Helical" evidence="2">
    <location>
        <begin position="503"/>
        <end position="526"/>
    </location>
</feature>
<name>A0AAN7B2E1_9PEZI</name>
<dbReference type="SUPFAM" id="SSF50630">
    <property type="entry name" value="Acid proteases"/>
    <property type="match status" value="1"/>
</dbReference>
<dbReference type="Gene3D" id="2.40.70.10">
    <property type="entry name" value="Acid Proteases"/>
    <property type="match status" value="1"/>
</dbReference>